<keyword evidence="3" id="KW-1185">Reference proteome</keyword>
<comment type="caution">
    <text evidence="2">The sequence shown here is derived from an EMBL/GenBank/DDBJ whole genome shotgun (WGS) entry which is preliminary data.</text>
</comment>
<feature type="signal peptide" evidence="1">
    <location>
        <begin position="1"/>
        <end position="20"/>
    </location>
</feature>
<keyword evidence="1" id="KW-0732">Signal</keyword>
<proteinExistence type="predicted"/>
<accession>A0A8J5JTW9</accession>
<evidence type="ECO:0000313" key="2">
    <source>
        <dbReference type="EMBL" id="KAG7164237.1"/>
    </source>
</evidence>
<reference evidence="2" key="1">
    <citation type="journal article" date="2021" name="Sci. Adv.">
        <title>The American lobster genome reveals insights on longevity, neural, and immune adaptations.</title>
        <authorList>
            <person name="Polinski J.M."/>
            <person name="Zimin A.V."/>
            <person name="Clark K.F."/>
            <person name="Kohn A.B."/>
            <person name="Sadowski N."/>
            <person name="Timp W."/>
            <person name="Ptitsyn A."/>
            <person name="Khanna P."/>
            <person name="Romanova D.Y."/>
            <person name="Williams P."/>
            <person name="Greenwood S.J."/>
            <person name="Moroz L.L."/>
            <person name="Walt D.R."/>
            <person name="Bodnar A.G."/>
        </authorList>
    </citation>
    <scope>NUCLEOTIDE SEQUENCE</scope>
    <source>
        <strain evidence="2">GMGI-L3</strain>
    </source>
</reference>
<name>A0A8J5JTW9_HOMAM</name>
<organism evidence="2 3">
    <name type="scientific">Homarus americanus</name>
    <name type="common">American lobster</name>
    <dbReference type="NCBI Taxonomy" id="6706"/>
    <lineage>
        <taxon>Eukaryota</taxon>
        <taxon>Metazoa</taxon>
        <taxon>Ecdysozoa</taxon>
        <taxon>Arthropoda</taxon>
        <taxon>Crustacea</taxon>
        <taxon>Multicrustacea</taxon>
        <taxon>Malacostraca</taxon>
        <taxon>Eumalacostraca</taxon>
        <taxon>Eucarida</taxon>
        <taxon>Decapoda</taxon>
        <taxon>Pleocyemata</taxon>
        <taxon>Astacidea</taxon>
        <taxon>Nephropoidea</taxon>
        <taxon>Nephropidae</taxon>
        <taxon>Homarus</taxon>
    </lineage>
</organism>
<protein>
    <submittedName>
        <fullName evidence="2">Uncharacterized protein</fullName>
    </submittedName>
</protein>
<feature type="chain" id="PRO_5035235175" evidence="1">
    <location>
        <begin position="21"/>
        <end position="97"/>
    </location>
</feature>
<dbReference type="AlphaFoldDB" id="A0A8J5JTW9"/>
<dbReference type="Proteomes" id="UP000747542">
    <property type="component" value="Unassembled WGS sequence"/>
</dbReference>
<dbReference type="EMBL" id="JAHLQT010025502">
    <property type="protein sequence ID" value="KAG7164237.1"/>
    <property type="molecule type" value="Genomic_DNA"/>
</dbReference>
<evidence type="ECO:0000313" key="3">
    <source>
        <dbReference type="Proteomes" id="UP000747542"/>
    </source>
</evidence>
<sequence>MLAVMKCVVVLLAFVSLAWGQEQHCHCASIITTEEGAGLAYDLPPTEVQDCNNLEACELRCIDEVFLYYNLCLGPWYYTGFKSQQKLCCVGGEHTPC</sequence>
<evidence type="ECO:0000256" key="1">
    <source>
        <dbReference type="SAM" id="SignalP"/>
    </source>
</evidence>
<gene>
    <name evidence="2" type="ORF">Hamer_G020749</name>
</gene>